<dbReference type="CDD" id="cd00333">
    <property type="entry name" value="MIP"/>
    <property type="match status" value="1"/>
</dbReference>
<feature type="transmembrane region" description="Helical" evidence="10">
    <location>
        <begin position="58"/>
        <end position="78"/>
    </location>
</feature>
<keyword evidence="4 8" id="KW-0812">Transmembrane</keyword>
<sequence length="305" mass="33430">MNMDYVEMLRPSVHIQNNLIRCALAEFFSTALLMFGGCCVSAQFVLSKGTVNTWFGVNIGWGLVLTFAVYAGFYISGSHLNPAVSFFLFTMGRLSGLRCVVYSIAQTLGAFVGALLTFTIYYDAITSFDGGERNVSGLLATAGIFATYPKSYLTVIGGLVDQIMGTAFLCICVSLITDKNNRIPDHLQPLLIGLLVALIGMSVGMNCGYAINPARDLGPRLFTLFAGWGVETFSYQNYKWFWIPLLGPMIGAVFGAWIYQLCIGMQLGGDPTLNNKRTDETSRQTPDKNTSRTTDENAERNSAYF</sequence>
<evidence type="ECO:0000256" key="3">
    <source>
        <dbReference type="ARBA" id="ARBA00022448"/>
    </source>
</evidence>
<dbReference type="GO" id="GO:0015250">
    <property type="term" value="F:water channel activity"/>
    <property type="evidence" value="ECO:0007669"/>
    <property type="project" value="TreeGrafter"/>
</dbReference>
<accession>A0A915B5J3</accession>
<evidence type="ECO:0000313" key="11">
    <source>
        <dbReference type="Proteomes" id="UP000887569"/>
    </source>
</evidence>
<evidence type="ECO:0000256" key="8">
    <source>
        <dbReference type="RuleBase" id="RU000477"/>
    </source>
</evidence>
<evidence type="ECO:0000256" key="7">
    <source>
        <dbReference type="ARBA" id="ARBA00045280"/>
    </source>
</evidence>
<keyword evidence="6 10" id="KW-0472">Membrane</keyword>
<dbReference type="InterPro" id="IPR022357">
    <property type="entry name" value="MIP_CS"/>
</dbReference>
<dbReference type="GO" id="GO:0015254">
    <property type="term" value="F:glycerol channel activity"/>
    <property type="evidence" value="ECO:0007669"/>
    <property type="project" value="TreeGrafter"/>
</dbReference>
<dbReference type="PRINTS" id="PR00783">
    <property type="entry name" value="MINTRINSICP"/>
</dbReference>
<feature type="transmembrane region" description="Helical" evidence="10">
    <location>
        <begin position="189"/>
        <end position="211"/>
    </location>
</feature>
<reference evidence="12" key="1">
    <citation type="submission" date="2022-11" db="UniProtKB">
        <authorList>
            <consortium name="WormBaseParasite"/>
        </authorList>
    </citation>
    <scope>IDENTIFICATION</scope>
</reference>
<name>A0A915B5J3_PARUN</name>
<evidence type="ECO:0000256" key="10">
    <source>
        <dbReference type="SAM" id="Phobius"/>
    </source>
</evidence>
<protein>
    <submittedName>
        <fullName evidence="12">Aquaporin</fullName>
    </submittedName>
</protein>
<dbReference type="NCBIfam" id="TIGR00861">
    <property type="entry name" value="MIP"/>
    <property type="match status" value="1"/>
</dbReference>
<evidence type="ECO:0000256" key="2">
    <source>
        <dbReference type="ARBA" id="ARBA00006175"/>
    </source>
</evidence>
<evidence type="ECO:0000256" key="6">
    <source>
        <dbReference type="ARBA" id="ARBA00023136"/>
    </source>
</evidence>
<dbReference type="InterPro" id="IPR050363">
    <property type="entry name" value="MIP/Aquaporin"/>
</dbReference>
<evidence type="ECO:0000256" key="9">
    <source>
        <dbReference type="SAM" id="MobiDB-lite"/>
    </source>
</evidence>
<dbReference type="AlphaFoldDB" id="A0A915B5J3"/>
<dbReference type="WBParaSite" id="PgR024_g114_t03">
    <property type="protein sequence ID" value="PgR024_g114_t03"/>
    <property type="gene ID" value="PgR024_g114"/>
</dbReference>
<feature type="transmembrane region" description="Helical" evidence="10">
    <location>
        <begin position="152"/>
        <end position="177"/>
    </location>
</feature>
<dbReference type="PANTHER" id="PTHR43829">
    <property type="entry name" value="AQUAPORIN OR AQUAGLYCEROPORIN RELATED"/>
    <property type="match status" value="1"/>
</dbReference>
<keyword evidence="5 10" id="KW-1133">Transmembrane helix</keyword>
<dbReference type="SUPFAM" id="SSF81338">
    <property type="entry name" value="Aquaporin-like"/>
    <property type="match status" value="1"/>
</dbReference>
<dbReference type="PANTHER" id="PTHR43829:SF27">
    <property type="entry name" value="AQUAPORIN-3"/>
    <property type="match status" value="1"/>
</dbReference>
<dbReference type="GO" id="GO:0016323">
    <property type="term" value="C:basolateral plasma membrane"/>
    <property type="evidence" value="ECO:0007669"/>
    <property type="project" value="TreeGrafter"/>
</dbReference>
<dbReference type="Proteomes" id="UP000887569">
    <property type="component" value="Unplaced"/>
</dbReference>
<evidence type="ECO:0000256" key="4">
    <source>
        <dbReference type="ARBA" id="ARBA00022692"/>
    </source>
</evidence>
<dbReference type="Pfam" id="PF00230">
    <property type="entry name" value="MIP"/>
    <property type="match status" value="1"/>
</dbReference>
<feature type="compositionally biased region" description="Basic and acidic residues" evidence="9">
    <location>
        <begin position="276"/>
        <end position="299"/>
    </location>
</feature>
<feature type="transmembrane region" description="Helical" evidence="10">
    <location>
        <begin position="99"/>
        <end position="122"/>
    </location>
</feature>
<feature type="region of interest" description="Disordered" evidence="9">
    <location>
        <begin position="274"/>
        <end position="305"/>
    </location>
</feature>
<dbReference type="PROSITE" id="PS00221">
    <property type="entry name" value="MIP"/>
    <property type="match status" value="1"/>
</dbReference>
<evidence type="ECO:0000313" key="12">
    <source>
        <dbReference type="WBParaSite" id="PgR024_g114_t03"/>
    </source>
</evidence>
<evidence type="ECO:0000256" key="5">
    <source>
        <dbReference type="ARBA" id="ARBA00022989"/>
    </source>
</evidence>
<dbReference type="Gene3D" id="1.20.1080.10">
    <property type="entry name" value="Glycerol uptake facilitator protein"/>
    <property type="match status" value="1"/>
</dbReference>
<comment type="subcellular location">
    <subcellularLocation>
        <location evidence="1">Membrane</location>
        <topology evidence="1">Multi-pass membrane protein</topology>
    </subcellularLocation>
</comment>
<feature type="transmembrane region" description="Helical" evidence="10">
    <location>
        <begin position="20"/>
        <end position="46"/>
    </location>
</feature>
<comment type="similarity">
    <text evidence="2 8">Belongs to the MIP/aquaporin (TC 1.A.8) family.</text>
</comment>
<feature type="transmembrane region" description="Helical" evidence="10">
    <location>
        <begin position="240"/>
        <end position="259"/>
    </location>
</feature>
<organism evidence="11 12">
    <name type="scientific">Parascaris univalens</name>
    <name type="common">Nematode worm</name>
    <dbReference type="NCBI Taxonomy" id="6257"/>
    <lineage>
        <taxon>Eukaryota</taxon>
        <taxon>Metazoa</taxon>
        <taxon>Ecdysozoa</taxon>
        <taxon>Nematoda</taxon>
        <taxon>Chromadorea</taxon>
        <taxon>Rhabditida</taxon>
        <taxon>Spirurina</taxon>
        <taxon>Ascaridomorpha</taxon>
        <taxon>Ascaridoidea</taxon>
        <taxon>Ascarididae</taxon>
        <taxon>Parascaris</taxon>
    </lineage>
</organism>
<dbReference type="InterPro" id="IPR023271">
    <property type="entry name" value="Aquaporin-like"/>
</dbReference>
<keyword evidence="3 8" id="KW-0813">Transport</keyword>
<keyword evidence="11" id="KW-1185">Reference proteome</keyword>
<dbReference type="InterPro" id="IPR000425">
    <property type="entry name" value="MIP"/>
</dbReference>
<proteinExistence type="inferred from homology"/>
<evidence type="ECO:0000256" key="1">
    <source>
        <dbReference type="ARBA" id="ARBA00004141"/>
    </source>
</evidence>
<comment type="function">
    <text evidence="7">Aquaglyceroporin that may modulate the water content and osmolytes during anhydrobiosis.</text>
</comment>